<dbReference type="GO" id="GO:0070814">
    <property type="term" value="P:hydrogen sulfide biosynthetic process"/>
    <property type="evidence" value="ECO:0007669"/>
    <property type="project" value="UniProtKB-UniPathway"/>
</dbReference>
<feature type="domain" description="APS kinase" evidence="9">
    <location>
        <begin position="183"/>
        <end position="336"/>
    </location>
</feature>
<evidence type="ECO:0000259" key="9">
    <source>
        <dbReference type="Pfam" id="PF01583"/>
    </source>
</evidence>
<comment type="similarity">
    <text evidence="8">Belongs to the APS kinase family.</text>
</comment>
<sequence>MFVEPASPAPLFPGVPLLDDLELVRLGLLAPDAMDLPRGTATVVDAEGVPVAEVAEDGALTWLSARSSRPFERWHLDDAGVELPAALVDDPAALAEIPDGTRTLVALASVDGDDNQRDLDLVRAARAAAQDGGYALRIAPLGLAAPDRERRIEQLRTALAGDHGTVHDLTGRGEPTAYQGQGQGVVVLLSGLSGSGKSTLARALRDRLVEDEGRAVSLLDGDVVRRHLSAGLGFSPEDRETNIRRIGWVAAEIARHGGIAIASPIAPFQRTRDDVRAMVEGRGGRLVLVHVATPLEECERRDRKGLYAGARAGEIPDFTGISSPYEVPTDATLTLDTTGQDVDPLVEQILAALELPATTD</sequence>
<evidence type="ECO:0000256" key="1">
    <source>
        <dbReference type="ARBA" id="ARBA00001823"/>
    </source>
</evidence>
<dbReference type="UniPathway" id="UPA00140">
    <property type="reaction ID" value="UER00205"/>
</dbReference>
<comment type="catalytic activity">
    <reaction evidence="1 8">
        <text>adenosine 5'-phosphosulfate + ATP = 3'-phosphoadenylyl sulfate + ADP + H(+)</text>
        <dbReference type="Rhea" id="RHEA:24152"/>
        <dbReference type="ChEBI" id="CHEBI:15378"/>
        <dbReference type="ChEBI" id="CHEBI:30616"/>
        <dbReference type="ChEBI" id="CHEBI:58243"/>
        <dbReference type="ChEBI" id="CHEBI:58339"/>
        <dbReference type="ChEBI" id="CHEBI:456216"/>
        <dbReference type="EC" id="2.7.1.25"/>
    </reaction>
</comment>
<keyword evidence="8 10" id="KW-0418">Kinase</keyword>
<comment type="pathway">
    <text evidence="3 8">Sulfur metabolism; hydrogen sulfide biosynthesis; sulfite from sulfate: step 2/3.</text>
</comment>
<dbReference type="STRING" id="1758689.SGUI_2400"/>
<evidence type="ECO:0000313" key="11">
    <source>
        <dbReference type="Proteomes" id="UP000092482"/>
    </source>
</evidence>
<reference evidence="10 11" key="1">
    <citation type="submission" date="2016-03" db="EMBL/GenBank/DDBJ databases">
        <title>Shallow-sea hydrothermal system.</title>
        <authorList>
            <person name="Tang K."/>
        </authorList>
    </citation>
    <scope>NUCLEOTIDE SEQUENCE [LARGE SCALE GENOMIC DNA]</scope>
    <source>
        <strain evidence="10 11">JLT9</strain>
    </source>
</reference>
<evidence type="ECO:0000256" key="8">
    <source>
        <dbReference type="RuleBase" id="RU004347"/>
    </source>
</evidence>
<keyword evidence="5 8" id="KW-0808">Transferase</keyword>
<dbReference type="AlphaFoldDB" id="A0A1B1NED1"/>
<dbReference type="SUPFAM" id="SSF52540">
    <property type="entry name" value="P-loop containing nucleoside triphosphate hydrolases"/>
    <property type="match status" value="1"/>
</dbReference>
<dbReference type="Gene3D" id="3.40.50.300">
    <property type="entry name" value="P-loop containing nucleotide triphosphate hydrolases"/>
    <property type="match status" value="1"/>
</dbReference>
<dbReference type="InterPro" id="IPR002891">
    <property type="entry name" value="APS"/>
</dbReference>
<keyword evidence="7 8" id="KW-0067">ATP-binding</keyword>
<dbReference type="GO" id="GO:0005524">
    <property type="term" value="F:ATP binding"/>
    <property type="evidence" value="ECO:0007669"/>
    <property type="project" value="UniProtKB-KW"/>
</dbReference>
<dbReference type="CDD" id="cd02027">
    <property type="entry name" value="APSK"/>
    <property type="match status" value="1"/>
</dbReference>
<dbReference type="PANTHER" id="PTHR42700">
    <property type="entry name" value="SULFATE ADENYLYLTRANSFERASE"/>
    <property type="match status" value="1"/>
</dbReference>
<protein>
    <recommendedName>
        <fullName evidence="4 8">Adenylyl-sulfate kinase</fullName>
        <ecNumber evidence="4 8">2.7.1.25</ecNumber>
    </recommendedName>
</protein>
<dbReference type="GO" id="GO:0010134">
    <property type="term" value="P:sulfate assimilation via adenylyl sulfate reduction"/>
    <property type="evidence" value="ECO:0007669"/>
    <property type="project" value="TreeGrafter"/>
</dbReference>
<evidence type="ECO:0000256" key="3">
    <source>
        <dbReference type="ARBA" id="ARBA00004806"/>
    </source>
</evidence>
<dbReference type="GO" id="GO:0004020">
    <property type="term" value="F:adenylylsulfate kinase activity"/>
    <property type="evidence" value="ECO:0007669"/>
    <property type="project" value="UniProtKB-EC"/>
</dbReference>
<keyword evidence="11" id="KW-1185">Reference proteome</keyword>
<organism evidence="10 11">
    <name type="scientific">Serinicoccus hydrothermalis</name>
    <dbReference type="NCBI Taxonomy" id="1758689"/>
    <lineage>
        <taxon>Bacteria</taxon>
        <taxon>Bacillati</taxon>
        <taxon>Actinomycetota</taxon>
        <taxon>Actinomycetes</taxon>
        <taxon>Micrococcales</taxon>
        <taxon>Ornithinimicrobiaceae</taxon>
        <taxon>Serinicoccus</taxon>
    </lineage>
</organism>
<dbReference type="GO" id="GO:0005737">
    <property type="term" value="C:cytoplasm"/>
    <property type="evidence" value="ECO:0007669"/>
    <property type="project" value="TreeGrafter"/>
</dbReference>
<dbReference type="GO" id="GO:0019379">
    <property type="term" value="P:sulfate assimilation, phosphoadenylyl sulfate reduction by phosphoadenylyl-sulfate reductase (thioredoxin)"/>
    <property type="evidence" value="ECO:0007669"/>
    <property type="project" value="TreeGrafter"/>
</dbReference>
<dbReference type="Proteomes" id="UP000092482">
    <property type="component" value="Chromosome"/>
</dbReference>
<dbReference type="NCBIfam" id="TIGR00455">
    <property type="entry name" value="apsK"/>
    <property type="match status" value="1"/>
</dbReference>
<evidence type="ECO:0000256" key="2">
    <source>
        <dbReference type="ARBA" id="ARBA00002632"/>
    </source>
</evidence>
<dbReference type="FunFam" id="3.40.50.300:FF:000802">
    <property type="entry name" value="Sulfate adenylyltransferase"/>
    <property type="match status" value="1"/>
</dbReference>
<dbReference type="KEGG" id="serj:SGUI_2400"/>
<dbReference type="EMBL" id="CP014989">
    <property type="protein sequence ID" value="ANS79796.1"/>
    <property type="molecule type" value="Genomic_DNA"/>
</dbReference>
<proteinExistence type="inferred from homology"/>
<evidence type="ECO:0000313" key="10">
    <source>
        <dbReference type="EMBL" id="ANS79796.1"/>
    </source>
</evidence>
<evidence type="ECO:0000256" key="4">
    <source>
        <dbReference type="ARBA" id="ARBA00012121"/>
    </source>
</evidence>
<dbReference type="EC" id="2.7.1.25" evidence="4 8"/>
<dbReference type="GO" id="GO:0004781">
    <property type="term" value="F:sulfate adenylyltransferase (ATP) activity"/>
    <property type="evidence" value="ECO:0007669"/>
    <property type="project" value="TreeGrafter"/>
</dbReference>
<comment type="function">
    <text evidence="2 8">Catalyzes the synthesis of activated sulfate.</text>
</comment>
<dbReference type="InterPro" id="IPR059117">
    <property type="entry name" value="APS_kinase_dom"/>
</dbReference>
<dbReference type="InterPro" id="IPR050512">
    <property type="entry name" value="Sulf_AdTrans/APS_kinase"/>
</dbReference>
<evidence type="ECO:0000256" key="5">
    <source>
        <dbReference type="ARBA" id="ARBA00022679"/>
    </source>
</evidence>
<dbReference type="PANTHER" id="PTHR42700:SF1">
    <property type="entry name" value="SULFATE ADENYLYLTRANSFERASE"/>
    <property type="match status" value="1"/>
</dbReference>
<name>A0A1B1NED1_9MICO</name>
<dbReference type="PATRIC" id="fig|1758689.4.peg.2506"/>
<evidence type="ECO:0000256" key="6">
    <source>
        <dbReference type="ARBA" id="ARBA00022741"/>
    </source>
</evidence>
<dbReference type="NCBIfam" id="NF003013">
    <property type="entry name" value="PRK03846.1"/>
    <property type="match status" value="1"/>
</dbReference>
<dbReference type="Pfam" id="PF01583">
    <property type="entry name" value="APS_kinase"/>
    <property type="match status" value="1"/>
</dbReference>
<evidence type="ECO:0000256" key="7">
    <source>
        <dbReference type="ARBA" id="ARBA00022840"/>
    </source>
</evidence>
<dbReference type="InterPro" id="IPR027417">
    <property type="entry name" value="P-loop_NTPase"/>
</dbReference>
<gene>
    <name evidence="10" type="ORF">SGUI_2400</name>
</gene>
<accession>A0A1B1NED1</accession>
<keyword evidence="6 8" id="KW-0547">Nucleotide-binding</keyword>